<sequence>MSTQAAAVSRQRAEAAEYSFAEALSLSSKDSFQLLSKGELGLPLSPNSPSTNHNTYSIFPERTLAERTLPEKTIPRNLAPPPQQKQIMAPPTPNSGKFSKAQAQCMQLCLKTTALSDRISVRVLEYLTTVKELPQGFEALAHDFLDTCHILFSIEAGLEECNHHVQNFPIEMITELDHKFRATQANFQVFHQLLAKFLQHENVGSFKRGWGKIFSNTPNDIRKMAGTLSKTRDDLRMSALVFQWSLGSDKIEKELGIGYLGLAAALNRMDEKAGRKPSKTSDSSSSTPIMPSPLGLGNGDASSHYNVQAPQMPLPNFPLPPLPTNGWPGRTSSSQHPEPLVDRASAGDRASARDASLLLGSNLQRYNTNSVHTPMSPQTISSHDSGERSYTDLINSFDNHHMNHHLDDARSHTETIESGSLIKDVDGLIINHSEAIRLKADPDNMPRWSPRGSAGSNTGPMKAALISAIRDKNHKAVEKLLDGGVPANTGSEVNALKEAILAHDAESVRLLLTFGANPNEHDRDGITPLRASVDKSFLAGATTLLKYGADPNLVAGIDMESPLVVSVMQNMVGFSHLFLIYNGDANLSTSNGDTLLIASINKRTSKKFMELLLKYGANPNAKSKEGKTALFEAITCGRADIVSILLENGADPNLPGPKHMLWPATYQTACLQYLLTHGADPKKCPGIMELATSINNIESVRTLLTHGVDPNAKKDGVYTPLCTSIRDDRPDIFQLLLSNKADPNTMASEYPAWKCVTHNRIHFLPALVSAGADIHSPKGIAEMAVSCNNMEALNWLLDQGVNPNDKSAKGMSPLTTAIREERLEMIDLLLLRGADVNVRGQDWPVCMAVRSPQILKRILSVMPEPRAYKGVLEMAVHANQLESVKLLLAAGVSVEDKNGGVFSPLTTAIREDRIEIVKYLLNEAGADINAPGEHLPIVKALRRYQGGETDMIELLLDHGADPNKIYRGWNAIMQAIENGDAEILKLVAGKAGVNLEAKDEMGRTVSDIAASRGWNEAVTILHDNMSL</sequence>
<feature type="repeat" description="ANK" evidence="3">
    <location>
        <begin position="809"/>
        <end position="841"/>
    </location>
</feature>
<dbReference type="PANTHER" id="PTHR24198">
    <property type="entry name" value="ANKYRIN REPEAT AND PROTEIN KINASE DOMAIN-CONTAINING PROTEIN"/>
    <property type="match status" value="1"/>
</dbReference>
<organism evidence="5 6">
    <name type="scientific">Botrytis elliptica</name>
    <dbReference type="NCBI Taxonomy" id="278938"/>
    <lineage>
        <taxon>Eukaryota</taxon>
        <taxon>Fungi</taxon>
        <taxon>Dikarya</taxon>
        <taxon>Ascomycota</taxon>
        <taxon>Pezizomycotina</taxon>
        <taxon>Leotiomycetes</taxon>
        <taxon>Helotiales</taxon>
        <taxon>Sclerotiniaceae</taxon>
        <taxon>Botrytis</taxon>
    </lineage>
</organism>
<dbReference type="STRING" id="278938.A0A4Z1JSK8"/>
<dbReference type="PROSITE" id="PS50297">
    <property type="entry name" value="ANK_REP_REGION"/>
    <property type="match status" value="2"/>
</dbReference>
<dbReference type="EMBL" id="PQXM01000137">
    <property type="protein sequence ID" value="TGO76769.1"/>
    <property type="molecule type" value="Genomic_DNA"/>
</dbReference>
<feature type="compositionally biased region" description="Pro residues" evidence="4">
    <location>
        <begin position="312"/>
        <end position="323"/>
    </location>
</feature>
<feature type="region of interest" description="Disordered" evidence="4">
    <location>
        <begin position="270"/>
        <end position="349"/>
    </location>
</feature>
<dbReference type="SUPFAM" id="SSF48403">
    <property type="entry name" value="Ankyrin repeat"/>
    <property type="match status" value="2"/>
</dbReference>
<evidence type="ECO:0000313" key="6">
    <source>
        <dbReference type="Proteomes" id="UP000297229"/>
    </source>
</evidence>
<dbReference type="InterPro" id="IPR002110">
    <property type="entry name" value="Ankyrin_rpt"/>
</dbReference>
<proteinExistence type="predicted"/>
<dbReference type="Proteomes" id="UP000297229">
    <property type="component" value="Unassembled WGS sequence"/>
</dbReference>
<feature type="repeat" description="ANK" evidence="3">
    <location>
        <begin position="625"/>
        <end position="657"/>
    </location>
</feature>
<gene>
    <name evidence="5" type="ORF">BELL_0138g00130</name>
</gene>
<feature type="repeat" description="ANK" evidence="3">
    <location>
        <begin position="591"/>
        <end position="624"/>
    </location>
</feature>
<evidence type="ECO:0000256" key="4">
    <source>
        <dbReference type="SAM" id="MobiDB-lite"/>
    </source>
</evidence>
<feature type="compositionally biased region" description="Low complexity" evidence="4">
    <location>
        <begin position="280"/>
        <end position="293"/>
    </location>
</feature>
<dbReference type="InterPro" id="IPR036770">
    <property type="entry name" value="Ankyrin_rpt-contain_sf"/>
</dbReference>
<comment type="caution">
    <text evidence="5">The sequence shown here is derived from an EMBL/GenBank/DDBJ whole genome shotgun (WGS) entry which is preliminary data.</text>
</comment>
<evidence type="ECO:0000313" key="5">
    <source>
        <dbReference type="EMBL" id="TGO76769.1"/>
    </source>
</evidence>
<keyword evidence="1" id="KW-0677">Repeat</keyword>
<dbReference type="PANTHER" id="PTHR24198:SF165">
    <property type="entry name" value="ANKYRIN REPEAT-CONTAINING PROTEIN-RELATED"/>
    <property type="match status" value="1"/>
</dbReference>
<feature type="region of interest" description="Disordered" evidence="4">
    <location>
        <begin position="72"/>
        <end position="96"/>
    </location>
</feature>
<feature type="compositionally biased region" description="Polar residues" evidence="4">
    <location>
        <begin position="368"/>
        <end position="383"/>
    </location>
</feature>
<dbReference type="PROSITE" id="PS50088">
    <property type="entry name" value="ANK_REPEAT"/>
    <property type="match status" value="3"/>
</dbReference>
<feature type="region of interest" description="Disordered" evidence="4">
    <location>
        <begin position="368"/>
        <end position="387"/>
    </location>
</feature>
<dbReference type="AlphaFoldDB" id="A0A4Z1JSK8"/>
<evidence type="ECO:0000256" key="1">
    <source>
        <dbReference type="ARBA" id="ARBA00022737"/>
    </source>
</evidence>
<reference evidence="5 6" key="1">
    <citation type="submission" date="2017-12" db="EMBL/GenBank/DDBJ databases">
        <title>Comparative genomics of Botrytis spp.</title>
        <authorList>
            <person name="Valero-Jimenez C.A."/>
            <person name="Tapia P."/>
            <person name="Veloso J."/>
            <person name="Silva-Moreno E."/>
            <person name="Staats M."/>
            <person name="Valdes J.H."/>
            <person name="Van Kan J.A.L."/>
        </authorList>
    </citation>
    <scope>NUCLEOTIDE SEQUENCE [LARGE SCALE GENOMIC DNA]</scope>
    <source>
        <strain evidence="5 6">Be9601</strain>
    </source>
</reference>
<evidence type="ECO:0000256" key="2">
    <source>
        <dbReference type="ARBA" id="ARBA00023043"/>
    </source>
</evidence>
<dbReference type="SMART" id="SM00248">
    <property type="entry name" value="ANK"/>
    <property type="match status" value="15"/>
</dbReference>
<dbReference type="OrthoDB" id="194358at2759"/>
<feature type="compositionally biased region" description="Polar residues" evidence="4">
    <location>
        <begin position="300"/>
        <end position="309"/>
    </location>
</feature>
<evidence type="ECO:0000256" key="3">
    <source>
        <dbReference type="PROSITE-ProRule" id="PRU00023"/>
    </source>
</evidence>
<protein>
    <submittedName>
        <fullName evidence="5">Uncharacterized protein</fullName>
    </submittedName>
</protein>
<keyword evidence="2 3" id="KW-0040">ANK repeat</keyword>
<keyword evidence="6" id="KW-1185">Reference proteome</keyword>
<accession>A0A4Z1JSK8</accession>
<dbReference type="Gene3D" id="1.25.40.20">
    <property type="entry name" value="Ankyrin repeat-containing domain"/>
    <property type="match status" value="3"/>
</dbReference>
<name>A0A4Z1JSK8_9HELO</name>
<dbReference type="Pfam" id="PF12796">
    <property type="entry name" value="Ank_2"/>
    <property type="match status" value="6"/>
</dbReference>